<organism evidence="6 7">
    <name type="scientific">Methanothermus fervidus (strain ATCC 43054 / DSM 2088 / JCM 10308 / V24 S)</name>
    <dbReference type="NCBI Taxonomy" id="523846"/>
    <lineage>
        <taxon>Archaea</taxon>
        <taxon>Methanobacteriati</taxon>
        <taxon>Methanobacteriota</taxon>
        <taxon>Methanomada group</taxon>
        <taxon>Methanobacteria</taxon>
        <taxon>Methanobacteriales</taxon>
        <taxon>Methanothermaceae</taxon>
        <taxon>Methanothermus</taxon>
    </lineage>
</organism>
<dbReference type="GO" id="GO:0051539">
    <property type="term" value="F:4 iron, 4 sulfur cluster binding"/>
    <property type="evidence" value="ECO:0007669"/>
    <property type="project" value="UniProtKB-KW"/>
</dbReference>
<dbReference type="InterPro" id="IPR017896">
    <property type="entry name" value="4Fe4S_Fe-S-bd"/>
</dbReference>
<proteinExistence type="predicted"/>
<dbReference type="Pfam" id="PF00037">
    <property type="entry name" value="Fer4"/>
    <property type="match status" value="1"/>
</dbReference>
<keyword evidence="7" id="KW-1185">Reference proteome</keyword>
<dbReference type="Proteomes" id="UP000002315">
    <property type="component" value="Chromosome"/>
</dbReference>
<evidence type="ECO:0000256" key="1">
    <source>
        <dbReference type="ARBA" id="ARBA00022485"/>
    </source>
</evidence>
<dbReference type="PANTHER" id="PTHR43687">
    <property type="entry name" value="ADENYLYLSULFATE REDUCTASE, BETA SUBUNIT"/>
    <property type="match status" value="1"/>
</dbReference>
<dbReference type="GO" id="GO:0046872">
    <property type="term" value="F:metal ion binding"/>
    <property type="evidence" value="ECO:0007669"/>
    <property type="project" value="UniProtKB-KW"/>
</dbReference>
<dbReference type="PROSITE" id="PS00198">
    <property type="entry name" value="4FE4S_FER_1"/>
    <property type="match status" value="1"/>
</dbReference>
<dbReference type="PROSITE" id="PS51379">
    <property type="entry name" value="4FE4S_FER_2"/>
    <property type="match status" value="2"/>
</dbReference>
<accession>E3GXN6</accession>
<keyword evidence="1" id="KW-0004">4Fe-4S</keyword>
<dbReference type="STRING" id="523846.Mfer_0265"/>
<gene>
    <name evidence="6" type="ordered locus">Mfer_0265</name>
</gene>
<dbReference type="Gene3D" id="3.30.70.20">
    <property type="match status" value="1"/>
</dbReference>
<dbReference type="KEGG" id="mfv:Mfer_0265"/>
<dbReference type="InterPro" id="IPR017900">
    <property type="entry name" value="4Fe4S_Fe_S_CS"/>
</dbReference>
<dbReference type="InterPro" id="IPR050572">
    <property type="entry name" value="Fe-S_Ferredoxin"/>
</dbReference>
<sequence>MKLISVPKLCVNCKKCERICPKNAIWVIYKVPIFCLHCDPKNAPCLNICPSDAIKSINDAIVIDRDKCIGCGSCVNVCPVGAIFLDERGLAEKCDLCIDFEEPLCVKVCPTGCLRENFSDEDDIPKND</sequence>
<feature type="domain" description="4Fe-4S ferredoxin-type" evidence="5">
    <location>
        <begin position="1"/>
        <end position="30"/>
    </location>
</feature>
<evidence type="ECO:0000259" key="5">
    <source>
        <dbReference type="PROSITE" id="PS51379"/>
    </source>
</evidence>
<keyword evidence="4" id="KW-0411">Iron-sulfur</keyword>
<dbReference type="AlphaFoldDB" id="E3GXN6"/>
<evidence type="ECO:0000256" key="2">
    <source>
        <dbReference type="ARBA" id="ARBA00022723"/>
    </source>
</evidence>
<dbReference type="HOGENOM" id="CLU_043374_3_3_2"/>
<evidence type="ECO:0000256" key="3">
    <source>
        <dbReference type="ARBA" id="ARBA00023004"/>
    </source>
</evidence>
<protein>
    <submittedName>
        <fullName evidence="6">4Fe-4S ferredoxin iron-sulfur binding domain protein</fullName>
    </submittedName>
</protein>
<evidence type="ECO:0000313" key="7">
    <source>
        <dbReference type="Proteomes" id="UP000002315"/>
    </source>
</evidence>
<dbReference type="PANTHER" id="PTHR43687:SF1">
    <property type="entry name" value="FERREDOXIN III"/>
    <property type="match status" value="1"/>
</dbReference>
<reference evidence="6 7" key="1">
    <citation type="journal article" date="2010" name="Stand. Genomic Sci.">
        <title>Complete genome sequence of Methanothermus fervidus type strain (V24S).</title>
        <authorList>
            <person name="Anderson I."/>
            <person name="Djao O.D."/>
            <person name="Misra M."/>
            <person name="Chertkov O."/>
            <person name="Nolan M."/>
            <person name="Lucas S."/>
            <person name="Lapidus A."/>
            <person name="Del Rio T.G."/>
            <person name="Tice H."/>
            <person name="Cheng J.F."/>
            <person name="Tapia R."/>
            <person name="Han C."/>
            <person name="Goodwin L."/>
            <person name="Pitluck S."/>
            <person name="Liolios K."/>
            <person name="Ivanova N."/>
            <person name="Mavromatis K."/>
            <person name="Mikhailova N."/>
            <person name="Pati A."/>
            <person name="Brambilla E."/>
            <person name="Chen A."/>
            <person name="Palaniappan K."/>
            <person name="Land M."/>
            <person name="Hauser L."/>
            <person name="Chang Y.J."/>
            <person name="Jeffries C.D."/>
            <person name="Sikorski J."/>
            <person name="Spring S."/>
            <person name="Rohde M."/>
            <person name="Eichinger K."/>
            <person name="Huber H."/>
            <person name="Wirth R."/>
            <person name="Goker M."/>
            <person name="Detter J.C."/>
            <person name="Woyke T."/>
            <person name="Bristow J."/>
            <person name="Eisen J.A."/>
            <person name="Markowitz V."/>
            <person name="Hugenholtz P."/>
            <person name="Klenk H.P."/>
            <person name="Kyrpides N.C."/>
        </authorList>
    </citation>
    <scope>NUCLEOTIDE SEQUENCE [LARGE SCALE GENOMIC DNA]</scope>
    <source>
        <strain evidence="7">ATCC 43054 / DSM 2088 / JCM 10308 / V24 S</strain>
    </source>
</reference>
<dbReference type="Pfam" id="PF13247">
    <property type="entry name" value="Fer4_11"/>
    <property type="match status" value="1"/>
</dbReference>
<evidence type="ECO:0000256" key="4">
    <source>
        <dbReference type="ARBA" id="ARBA00023014"/>
    </source>
</evidence>
<dbReference type="EMBL" id="CP002278">
    <property type="protein sequence ID" value="ADP77068.1"/>
    <property type="molecule type" value="Genomic_DNA"/>
</dbReference>
<feature type="domain" description="4Fe-4S ferredoxin-type" evidence="5">
    <location>
        <begin position="59"/>
        <end position="88"/>
    </location>
</feature>
<keyword evidence="2" id="KW-0479">Metal-binding</keyword>
<name>E3GXN6_METFV</name>
<evidence type="ECO:0000313" key="6">
    <source>
        <dbReference type="EMBL" id="ADP77068.1"/>
    </source>
</evidence>
<dbReference type="OrthoDB" id="2837at2157"/>
<dbReference type="GO" id="GO:0016491">
    <property type="term" value="F:oxidoreductase activity"/>
    <property type="evidence" value="ECO:0007669"/>
    <property type="project" value="UniProtKB-ARBA"/>
</dbReference>
<keyword evidence="3" id="KW-0408">Iron</keyword>
<dbReference type="SUPFAM" id="SSF54862">
    <property type="entry name" value="4Fe-4S ferredoxins"/>
    <property type="match status" value="1"/>
</dbReference>